<organism evidence="5 6">
    <name type="scientific">Callorhinchus milii</name>
    <name type="common">Ghost shark</name>
    <dbReference type="NCBI Taxonomy" id="7868"/>
    <lineage>
        <taxon>Eukaryota</taxon>
        <taxon>Metazoa</taxon>
        <taxon>Chordata</taxon>
        <taxon>Craniata</taxon>
        <taxon>Vertebrata</taxon>
        <taxon>Chondrichthyes</taxon>
        <taxon>Holocephali</taxon>
        <taxon>Chimaeriformes</taxon>
        <taxon>Callorhinchidae</taxon>
        <taxon>Callorhinchus</taxon>
    </lineage>
</organism>
<accession>A0A4W3I1X7</accession>
<reference evidence="5" key="4">
    <citation type="submission" date="2025-08" db="UniProtKB">
        <authorList>
            <consortium name="Ensembl"/>
        </authorList>
    </citation>
    <scope>IDENTIFICATION</scope>
</reference>
<dbReference type="PANTHER" id="PTHR10980">
    <property type="entry name" value="RHO GDP-DISSOCIATION INHIBITOR"/>
    <property type="match status" value="1"/>
</dbReference>
<reference evidence="6" key="2">
    <citation type="journal article" date="2007" name="PLoS Biol.">
        <title>Survey sequencing and comparative analysis of the elephant shark (Callorhinchus milii) genome.</title>
        <authorList>
            <person name="Venkatesh B."/>
            <person name="Kirkness E.F."/>
            <person name="Loh Y.H."/>
            <person name="Halpern A.L."/>
            <person name="Lee A.P."/>
            <person name="Johnson J."/>
            <person name="Dandona N."/>
            <person name="Viswanathan L.D."/>
            <person name="Tay A."/>
            <person name="Venter J.C."/>
            <person name="Strausberg R.L."/>
            <person name="Brenner S."/>
        </authorList>
    </citation>
    <scope>NUCLEOTIDE SEQUENCE [LARGE SCALE GENOMIC DNA]</scope>
</reference>
<dbReference type="SUPFAM" id="SSF81296">
    <property type="entry name" value="E set domains"/>
    <property type="match status" value="1"/>
</dbReference>
<dbReference type="FunFam" id="2.70.50.30:FF:000004">
    <property type="entry name" value="Rho GDP-dissociation inhibitor 1"/>
    <property type="match status" value="1"/>
</dbReference>
<dbReference type="CTD" id="398"/>
<reference evidence="6" key="3">
    <citation type="journal article" date="2014" name="Nature">
        <title>Elephant shark genome provides unique insights into gnathostome evolution.</title>
        <authorList>
            <consortium name="International Elephant Shark Genome Sequencing Consortium"/>
            <person name="Venkatesh B."/>
            <person name="Lee A.P."/>
            <person name="Ravi V."/>
            <person name="Maurya A.K."/>
            <person name="Lian M.M."/>
            <person name="Swann J.B."/>
            <person name="Ohta Y."/>
            <person name="Flajnik M.F."/>
            <person name="Sutoh Y."/>
            <person name="Kasahara M."/>
            <person name="Hoon S."/>
            <person name="Gangu V."/>
            <person name="Roy S.W."/>
            <person name="Irimia M."/>
            <person name="Korzh V."/>
            <person name="Kondrychyn I."/>
            <person name="Lim Z.W."/>
            <person name="Tay B.H."/>
            <person name="Tohari S."/>
            <person name="Kong K.W."/>
            <person name="Ho S."/>
            <person name="Lorente-Galdos B."/>
            <person name="Quilez J."/>
            <person name="Marques-Bonet T."/>
            <person name="Raney B.J."/>
            <person name="Ingham P.W."/>
            <person name="Tay A."/>
            <person name="Hillier L.W."/>
            <person name="Minx P."/>
            <person name="Boehm T."/>
            <person name="Wilson R.K."/>
            <person name="Brenner S."/>
            <person name="Warren W.C."/>
        </authorList>
    </citation>
    <scope>NUCLEOTIDE SEQUENCE [LARGE SCALE GENOMIC DNA]</scope>
</reference>
<evidence type="ECO:0000256" key="2">
    <source>
        <dbReference type="ARBA" id="ARBA00009758"/>
    </source>
</evidence>
<evidence type="ECO:0000313" key="5">
    <source>
        <dbReference type="Ensembl" id="ENSCMIP00000023839.1"/>
    </source>
</evidence>
<reference evidence="5" key="5">
    <citation type="submission" date="2025-09" db="UniProtKB">
        <authorList>
            <consortium name="Ensembl"/>
        </authorList>
    </citation>
    <scope>IDENTIFICATION</scope>
</reference>
<dbReference type="PANTHER" id="PTHR10980:SF3">
    <property type="entry name" value="LD16419P"/>
    <property type="match status" value="1"/>
</dbReference>
<sequence length="221" mass="25411">MLGLDVCEFGSQLLELMWLSACYKDIMADKELETPGPEEVEHDSNYVAPAKKSISEILEMDDDDESLKKYKQALLGALPTTDADVPNVQVVRLTLVCKEAPEIITMDLTEDLEALKKKSFVLKEGVEYKIKIHFKVNKEIVSGLKYIQTTSRQLFKDTSKYMVGSYGPRVEEYEFLTPTEEAPKGMMVRGTYNIHSRFSDDDQHDHLVWGWKLHIKKEWKD</sequence>
<dbReference type="InterPro" id="IPR014756">
    <property type="entry name" value="Ig_E-set"/>
</dbReference>
<comment type="similarity">
    <text evidence="2">Belongs to the Rho GDI family.</text>
</comment>
<dbReference type="InParanoid" id="A0A4W3I1X7"/>
<dbReference type="GO" id="GO:0016020">
    <property type="term" value="C:membrane"/>
    <property type="evidence" value="ECO:0007669"/>
    <property type="project" value="TreeGrafter"/>
</dbReference>
<keyword evidence="4" id="KW-0963">Cytoplasm</keyword>
<protein>
    <submittedName>
        <fullName evidence="5">Rho GDP dissociation inhibitor (GDI) gamma</fullName>
    </submittedName>
</protein>
<keyword evidence="3" id="KW-0343">GTPase activation</keyword>
<dbReference type="GeneTree" id="ENSGT00390000006233"/>
<dbReference type="AlphaFoldDB" id="A0A4W3I1X7"/>
<dbReference type="InterPro" id="IPR000406">
    <property type="entry name" value="Rho_GDI"/>
</dbReference>
<dbReference type="OMA" id="HPDHHDE"/>
<dbReference type="GeneID" id="103178814"/>
<dbReference type="GO" id="GO:0005096">
    <property type="term" value="F:GTPase activator activity"/>
    <property type="evidence" value="ECO:0007669"/>
    <property type="project" value="UniProtKB-KW"/>
</dbReference>
<dbReference type="InterPro" id="IPR024792">
    <property type="entry name" value="RhoGDI_dom_sf"/>
</dbReference>
<reference evidence="6" key="1">
    <citation type="journal article" date="2006" name="Science">
        <title>Ancient noncoding elements conserved in the human genome.</title>
        <authorList>
            <person name="Venkatesh B."/>
            <person name="Kirkness E.F."/>
            <person name="Loh Y.H."/>
            <person name="Halpern A.L."/>
            <person name="Lee A.P."/>
            <person name="Johnson J."/>
            <person name="Dandona N."/>
            <person name="Viswanathan L.D."/>
            <person name="Tay A."/>
            <person name="Venter J.C."/>
            <person name="Strausberg R.L."/>
            <person name="Brenner S."/>
        </authorList>
    </citation>
    <scope>NUCLEOTIDE SEQUENCE [LARGE SCALE GENOMIC DNA]</scope>
</reference>
<dbReference type="PRINTS" id="PR00492">
    <property type="entry name" value="RHOGDI"/>
</dbReference>
<gene>
    <name evidence="5" type="primary">arhgdig</name>
</gene>
<dbReference type="GO" id="GO:0007266">
    <property type="term" value="P:Rho protein signal transduction"/>
    <property type="evidence" value="ECO:0007669"/>
    <property type="project" value="InterPro"/>
</dbReference>
<evidence type="ECO:0000256" key="1">
    <source>
        <dbReference type="ARBA" id="ARBA00004496"/>
    </source>
</evidence>
<evidence type="ECO:0000256" key="4">
    <source>
        <dbReference type="ARBA" id="ARBA00022490"/>
    </source>
</evidence>
<comment type="subcellular location">
    <subcellularLocation>
        <location evidence="1">Cytoplasm</location>
    </subcellularLocation>
</comment>
<dbReference type="OrthoDB" id="1683373at2759"/>
<keyword evidence="6" id="KW-1185">Reference proteome</keyword>
<evidence type="ECO:0000313" key="6">
    <source>
        <dbReference type="Proteomes" id="UP000314986"/>
    </source>
</evidence>
<dbReference type="Pfam" id="PF02115">
    <property type="entry name" value="Rho_GDI"/>
    <property type="match status" value="1"/>
</dbReference>
<dbReference type="Ensembl" id="ENSCMIT00000024242.1">
    <property type="protein sequence ID" value="ENSCMIP00000023839.1"/>
    <property type="gene ID" value="ENSCMIG00000010621.1"/>
</dbReference>
<dbReference type="GO" id="GO:0005829">
    <property type="term" value="C:cytosol"/>
    <property type="evidence" value="ECO:0007669"/>
    <property type="project" value="TreeGrafter"/>
</dbReference>
<dbReference type="Gene3D" id="2.70.50.30">
    <property type="entry name" value="Coagulation Factor XIII, subunit A, domain 1"/>
    <property type="match status" value="1"/>
</dbReference>
<dbReference type="RefSeq" id="XP_007891942.1">
    <property type="nucleotide sequence ID" value="XM_007893751.2"/>
</dbReference>
<name>A0A4W3I1X7_CALMI</name>
<proteinExistence type="inferred from homology"/>
<dbReference type="Proteomes" id="UP000314986">
    <property type="component" value="Unassembled WGS sequence"/>
</dbReference>
<dbReference type="GO" id="GO:0005094">
    <property type="term" value="F:Rho GDP-dissociation inhibitor activity"/>
    <property type="evidence" value="ECO:0007669"/>
    <property type="project" value="InterPro"/>
</dbReference>
<dbReference type="STRING" id="7868.ENSCMIP00000023839"/>
<evidence type="ECO:0000256" key="3">
    <source>
        <dbReference type="ARBA" id="ARBA00022468"/>
    </source>
</evidence>